<dbReference type="Pfam" id="PF12348">
    <property type="entry name" value="CLASP_N"/>
    <property type="match status" value="1"/>
</dbReference>
<dbReference type="InterPro" id="IPR016024">
    <property type="entry name" value="ARM-type_fold"/>
</dbReference>
<accession>A0ABQ6NDY4</accession>
<sequence length="804" mass="85988">MLHLSIAGVRLMALQGHACLRDAAACASEGYTNNRCLPTLFAGGSTKNHPGQQRAVAAVLVVIFRKWSPEVLVRNVAPASKLLKALLSGKDPAVREEARHAYWAVHSSFPQQAEGLFGELDSGAQRGLRKVEAECGAEWDKYAASGYVTPGVWGASASPSAQAHPAKAAARTRKKPPPLEHALGSLESKHWAARESALKEILSACPLPQLHPNAAAKLAAALSAHVADAHYKVSEAALRCALACVSNAETGALLSAHLPLLLPPVLAQLASQKPAQRRLGNEVLNACRRTYDPNSLAAVLCSKLNELSERTKPGAMELLATIAPASSAHFSHVANLRGLLSKLGLILSSRPPPAGSLLSGIEHLANALFHLNEGVCVAAVSSLPGDPQLSVKALLASTGICVEIEDRVACHLRGDKWSAARFRQQRQAAEQQQQQLQLQQQQEEEELPMSPAVGSPPLSYAVNPPPPAMDIPASAYEEAAGDKSPEYQRTPSPLPTQQATPTTNSDPVMRYMVRPPLSEEKLSHDWMREAPQILSDLGVGSGTEAKYSGMQQMVALARQNRPDVWNKFFGQILLCLLEGIGHTGAEHSLHPNQMSPTNASPISTASGGSAESPIKHLYLQGVRALVKYQANYFLEYIEIVVDRLLQCSRDPSYEIVHTAEKALENLVTSVDATRCLKVITPYLGRSDAGDETIVLSCVRTLSKFTSRVPSPELMSALGLVVPPLVKSFSSPSVDMRKAVVFAIVEIYFVLGDALMPHLSELNAAQLKLISIYIERQQKNRVAEAPGGGGGGGGNRVGGVGAREN</sequence>
<keyword evidence="5" id="KW-1185">Reference proteome</keyword>
<feature type="chain" id="PRO_5046142198" description="TOG domain-containing protein" evidence="2">
    <location>
        <begin position="19"/>
        <end position="804"/>
    </location>
</feature>
<feature type="compositionally biased region" description="Low complexity" evidence="1">
    <location>
        <begin position="425"/>
        <end position="441"/>
    </location>
</feature>
<organism evidence="4 5">
    <name type="scientific">Tetraparma gracilis</name>
    <dbReference type="NCBI Taxonomy" id="2962635"/>
    <lineage>
        <taxon>Eukaryota</taxon>
        <taxon>Sar</taxon>
        <taxon>Stramenopiles</taxon>
        <taxon>Ochrophyta</taxon>
        <taxon>Bolidophyceae</taxon>
        <taxon>Parmales</taxon>
        <taxon>Triparmaceae</taxon>
        <taxon>Tetraparma</taxon>
    </lineage>
</organism>
<dbReference type="Proteomes" id="UP001165060">
    <property type="component" value="Unassembled WGS sequence"/>
</dbReference>
<feature type="compositionally biased region" description="Polar residues" evidence="1">
    <location>
        <begin position="487"/>
        <end position="506"/>
    </location>
</feature>
<dbReference type="EMBL" id="BRYB01006455">
    <property type="protein sequence ID" value="GMI58046.1"/>
    <property type="molecule type" value="Genomic_DNA"/>
</dbReference>
<dbReference type="InterPro" id="IPR011989">
    <property type="entry name" value="ARM-like"/>
</dbReference>
<keyword evidence="2" id="KW-0732">Signal</keyword>
<comment type="caution">
    <text evidence="4">The sequence shown here is derived from an EMBL/GenBank/DDBJ whole genome shotgun (WGS) entry which is preliminary data.</text>
</comment>
<feature type="region of interest" description="Disordered" evidence="1">
    <location>
        <begin position="424"/>
        <end position="509"/>
    </location>
</feature>
<feature type="compositionally biased region" description="Low complexity" evidence="1">
    <location>
        <begin position="158"/>
        <end position="169"/>
    </location>
</feature>
<gene>
    <name evidence="4" type="ORF">TeGR_g9215</name>
</gene>
<evidence type="ECO:0000313" key="5">
    <source>
        <dbReference type="Proteomes" id="UP001165060"/>
    </source>
</evidence>
<protein>
    <recommendedName>
        <fullName evidence="3">TOG domain-containing protein</fullName>
    </recommendedName>
</protein>
<evidence type="ECO:0000256" key="2">
    <source>
        <dbReference type="SAM" id="SignalP"/>
    </source>
</evidence>
<feature type="compositionally biased region" description="Gly residues" evidence="1">
    <location>
        <begin position="785"/>
        <end position="804"/>
    </location>
</feature>
<dbReference type="InterPro" id="IPR024395">
    <property type="entry name" value="CLASP_N_dom"/>
</dbReference>
<feature type="domain" description="TOG" evidence="3">
    <location>
        <begin position="503"/>
        <end position="782"/>
    </location>
</feature>
<dbReference type="InterPro" id="IPR034085">
    <property type="entry name" value="TOG"/>
</dbReference>
<evidence type="ECO:0000256" key="1">
    <source>
        <dbReference type="SAM" id="MobiDB-lite"/>
    </source>
</evidence>
<proteinExistence type="predicted"/>
<feature type="region of interest" description="Disordered" evidence="1">
    <location>
        <begin position="158"/>
        <end position="177"/>
    </location>
</feature>
<feature type="region of interest" description="Disordered" evidence="1">
    <location>
        <begin position="782"/>
        <end position="804"/>
    </location>
</feature>
<evidence type="ECO:0000259" key="3">
    <source>
        <dbReference type="SMART" id="SM01349"/>
    </source>
</evidence>
<evidence type="ECO:0000313" key="4">
    <source>
        <dbReference type="EMBL" id="GMI58046.1"/>
    </source>
</evidence>
<dbReference type="PANTHER" id="PTHR21567">
    <property type="entry name" value="CLASP"/>
    <property type="match status" value="1"/>
</dbReference>
<name>A0ABQ6NDY4_9STRA</name>
<feature type="signal peptide" evidence="2">
    <location>
        <begin position="1"/>
        <end position="18"/>
    </location>
</feature>
<dbReference type="PANTHER" id="PTHR21567:SF9">
    <property type="entry name" value="CLIP-ASSOCIATING PROTEIN"/>
    <property type="match status" value="1"/>
</dbReference>
<dbReference type="SMART" id="SM01349">
    <property type="entry name" value="TOG"/>
    <property type="match status" value="2"/>
</dbReference>
<reference evidence="4 5" key="1">
    <citation type="journal article" date="2023" name="Commun. Biol.">
        <title>Genome analysis of Parmales, the sister group of diatoms, reveals the evolutionary specialization of diatoms from phago-mixotrophs to photoautotrophs.</title>
        <authorList>
            <person name="Ban H."/>
            <person name="Sato S."/>
            <person name="Yoshikawa S."/>
            <person name="Yamada K."/>
            <person name="Nakamura Y."/>
            <person name="Ichinomiya M."/>
            <person name="Sato N."/>
            <person name="Blanc-Mathieu R."/>
            <person name="Endo H."/>
            <person name="Kuwata A."/>
            <person name="Ogata H."/>
        </authorList>
    </citation>
    <scope>NUCLEOTIDE SEQUENCE [LARGE SCALE GENOMIC DNA]</scope>
</reference>
<dbReference type="SUPFAM" id="SSF48371">
    <property type="entry name" value="ARM repeat"/>
    <property type="match status" value="1"/>
</dbReference>
<feature type="domain" description="TOG" evidence="3">
    <location>
        <begin position="164"/>
        <end position="385"/>
    </location>
</feature>
<dbReference type="Gene3D" id="1.25.10.10">
    <property type="entry name" value="Leucine-rich Repeat Variant"/>
    <property type="match status" value="3"/>
</dbReference>